<evidence type="ECO:0000313" key="1">
    <source>
        <dbReference type="EMBL" id="JAD24218.1"/>
    </source>
</evidence>
<dbReference type="EMBL" id="GBRH01273677">
    <property type="protein sequence ID" value="JAD24218.1"/>
    <property type="molecule type" value="Transcribed_RNA"/>
</dbReference>
<reference evidence="1" key="1">
    <citation type="submission" date="2014-09" db="EMBL/GenBank/DDBJ databases">
        <authorList>
            <person name="Magalhaes I.L.F."/>
            <person name="Oliveira U."/>
            <person name="Santos F.R."/>
            <person name="Vidigal T.H.D.A."/>
            <person name="Brescovit A.D."/>
            <person name="Santos A.J."/>
        </authorList>
    </citation>
    <scope>NUCLEOTIDE SEQUENCE</scope>
    <source>
        <tissue evidence="1">Shoot tissue taken approximately 20 cm above the soil surface</tissue>
    </source>
</reference>
<accession>A0A0A8YEY4</accession>
<protein>
    <submittedName>
        <fullName evidence="1">Uncharacterized protein</fullName>
    </submittedName>
</protein>
<proteinExistence type="predicted"/>
<organism evidence="1">
    <name type="scientific">Arundo donax</name>
    <name type="common">Giant reed</name>
    <name type="synonym">Donax arundinaceus</name>
    <dbReference type="NCBI Taxonomy" id="35708"/>
    <lineage>
        <taxon>Eukaryota</taxon>
        <taxon>Viridiplantae</taxon>
        <taxon>Streptophyta</taxon>
        <taxon>Embryophyta</taxon>
        <taxon>Tracheophyta</taxon>
        <taxon>Spermatophyta</taxon>
        <taxon>Magnoliopsida</taxon>
        <taxon>Liliopsida</taxon>
        <taxon>Poales</taxon>
        <taxon>Poaceae</taxon>
        <taxon>PACMAD clade</taxon>
        <taxon>Arundinoideae</taxon>
        <taxon>Arundineae</taxon>
        <taxon>Arundo</taxon>
    </lineage>
</organism>
<dbReference type="AlphaFoldDB" id="A0A0A8YEY4"/>
<reference evidence="1" key="2">
    <citation type="journal article" date="2015" name="Data Brief">
        <title>Shoot transcriptome of the giant reed, Arundo donax.</title>
        <authorList>
            <person name="Barrero R.A."/>
            <person name="Guerrero F.D."/>
            <person name="Moolhuijzen P."/>
            <person name="Goolsby J.A."/>
            <person name="Tidwell J."/>
            <person name="Bellgard S.E."/>
            <person name="Bellgard M.I."/>
        </authorList>
    </citation>
    <scope>NUCLEOTIDE SEQUENCE</scope>
    <source>
        <tissue evidence="1">Shoot tissue taken approximately 20 cm above the soil surface</tissue>
    </source>
</reference>
<sequence>MVRTVLKDATRFPPVALALSPLSPWLQSLNAVE</sequence>
<name>A0A0A8YEY4_ARUDO</name>